<gene>
    <name evidence="1" type="ORF">GGQ57_004795</name>
</gene>
<name>A0ABR6KTU7_9BACT</name>
<proteinExistence type="predicted"/>
<protein>
    <submittedName>
        <fullName evidence="1">Uncharacterized protein</fullName>
    </submittedName>
</protein>
<evidence type="ECO:0000313" key="1">
    <source>
        <dbReference type="EMBL" id="MBB4624850.1"/>
    </source>
</evidence>
<organism evidence="1 2">
    <name type="scientific">Parabacteroides faecis</name>
    <dbReference type="NCBI Taxonomy" id="1217282"/>
    <lineage>
        <taxon>Bacteria</taxon>
        <taxon>Pseudomonadati</taxon>
        <taxon>Bacteroidota</taxon>
        <taxon>Bacteroidia</taxon>
        <taxon>Bacteroidales</taxon>
        <taxon>Tannerellaceae</taxon>
        <taxon>Parabacteroides</taxon>
    </lineage>
</organism>
<dbReference type="Proteomes" id="UP000533637">
    <property type="component" value="Unassembled WGS sequence"/>
</dbReference>
<comment type="caution">
    <text evidence="1">The sequence shown here is derived from an EMBL/GenBank/DDBJ whole genome shotgun (WGS) entry which is preliminary data.</text>
</comment>
<reference evidence="1 2" key="1">
    <citation type="submission" date="2020-08" db="EMBL/GenBank/DDBJ databases">
        <title>Genomic Encyclopedia of Type Strains, Phase IV (KMG-IV): sequencing the most valuable type-strain genomes for metagenomic binning, comparative biology and taxonomic classification.</title>
        <authorList>
            <person name="Goeker M."/>
        </authorList>
    </citation>
    <scope>NUCLEOTIDE SEQUENCE [LARGE SCALE GENOMIC DNA]</scope>
    <source>
        <strain evidence="1 2">DSM 102983</strain>
    </source>
</reference>
<sequence length="34" mass="4074">MPHKVGPKLDLCYITYESYNNIPNYKRGSWGYKH</sequence>
<dbReference type="EMBL" id="JACHOC010000012">
    <property type="protein sequence ID" value="MBB4624850.1"/>
    <property type="molecule type" value="Genomic_DNA"/>
</dbReference>
<evidence type="ECO:0000313" key="2">
    <source>
        <dbReference type="Proteomes" id="UP000533637"/>
    </source>
</evidence>
<accession>A0ABR6KTU7</accession>
<keyword evidence="2" id="KW-1185">Reference proteome</keyword>